<gene>
    <name evidence="11" type="ORF">B1sIIB91_04210</name>
</gene>
<dbReference type="Proteomes" id="UP000217210">
    <property type="component" value="Chromosome"/>
</dbReference>
<comment type="catalytic activity">
    <reaction evidence="7 8">
        <text>2 pyruvate + H(+) = (2S)-2-acetolactate + CO2</text>
        <dbReference type="Rhea" id="RHEA:25249"/>
        <dbReference type="ChEBI" id="CHEBI:15361"/>
        <dbReference type="ChEBI" id="CHEBI:15378"/>
        <dbReference type="ChEBI" id="CHEBI:16526"/>
        <dbReference type="ChEBI" id="CHEBI:58476"/>
        <dbReference type="EC" id="2.2.1.6"/>
    </reaction>
</comment>
<dbReference type="InterPro" id="IPR019455">
    <property type="entry name" value="Acetolactate_synth_ssu_C"/>
</dbReference>
<dbReference type="AlphaFoldDB" id="A0A249L596"/>
<evidence type="ECO:0000256" key="9">
    <source>
        <dbReference type="SAM" id="MobiDB-lite"/>
    </source>
</evidence>
<evidence type="ECO:0000256" key="6">
    <source>
        <dbReference type="ARBA" id="ARBA00023304"/>
    </source>
</evidence>
<dbReference type="GO" id="GO:0005829">
    <property type="term" value="C:cytosol"/>
    <property type="evidence" value="ECO:0007669"/>
    <property type="project" value="TreeGrafter"/>
</dbReference>
<dbReference type="InterPro" id="IPR045865">
    <property type="entry name" value="ACT-like_dom_sf"/>
</dbReference>
<dbReference type="Gene3D" id="3.30.70.260">
    <property type="match status" value="1"/>
</dbReference>
<protein>
    <recommendedName>
        <fullName evidence="8">Acetolactate synthase small subunit</fullName>
        <shortName evidence="8">AHAS</shortName>
        <shortName evidence="8">ALS</shortName>
        <ecNumber evidence="8">2.2.1.6</ecNumber>
    </recommendedName>
    <alternativeName>
        <fullName evidence="8">Acetohydroxy-acid synthase small subunit</fullName>
    </alternativeName>
</protein>
<sequence length="183" mass="19627">MAIHTLAVLVENSPGVLARVASLFSRRGYNIDSLAVGQTENPKVSRMTIVLNLEGHALDQVSAQLFKLVNVIGISEMKDSDSLKREILLVKVANTAAVKAVVNKYKAVIADESKSTISIEAVGQSSEIESLLTELKPHGIRELVQSGLVALERGDHTLADRTLSTMGTANESDPNSSTADYQN</sequence>
<dbReference type="PANTHER" id="PTHR30239">
    <property type="entry name" value="ACETOLACTATE SYNTHASE SMALL SUBUNIT"/>
    <property type="match status" value="1"/>
</dbReference>
<evidence type="ECO:0000256" key="4">
    <source>
        <dbReference type="ARBA" id="ARBA00011744"/>
    </source>
</evidence>
<dbReference type="EC" id="2.2.1.6" evidence="8"/>
<comment type="subunit">
    <text evidence="4 8">Dimer of large and small chains.</text>
</comment>
<dbReference type="InterPro" id="IPR004789">
    <property type="entry name" value="Acetalactate_synth_ssu"/>
</dbReference>
<dbReference type="CDD" id="cd04878">
    <property type="entry name" value="ACT_AHAS"/>
    <property type="match status" value="1"/>
</dbReference>
<dbReference type="NCBIfam" id="NF008864">
    <property type="entry name" value="PRK11895.1"/>
    <property type="match status" value="1"/>
</dbReference>
<dbReference type="Pfam" id="PF10369">
    <property type="entry name" value="ALS_ss_C"/>
    <property type="match status" value="1"/>
</dbReference>
<dbReference type="InterPro" id="IPR054480">
    <property type="entry name" value="AHAS_small-like_ACT"/>
</dbReference>
<comment type="similarity">
    <text evidence="3 8">Belongs to the acetolactate synthase small subunit family.</text>
</comment>
<dbReference type="RefSeq" id="WP_095688368.1">
    <property type="nucleotide sequence ID" value="NZ_CP016779.1"/>
</dbReference>
<dbReference type="EMBL" id="CP016779">
    <property type="protein sequence ID" value="ASY24105.1"/>
    <property type="molecule type" value="Genomic_DNA"/>
</dbReference>
<evidence type="ECO:0000256" key="3">
    <source>
        <dbReference type="ARBA" id="ARBA00006341"/>
    </source>
</evidence>
<dbReference type="NCBIfam" id="TIGR00119">
    <property type="entry name" value="acolac_sm"/>
    <property type="match status" value="1"/>
</dbReference>
<dbReference type="GO" id="GO:0009099">
    <property type="term" value="P:L-valine biosynthetic process"/>
    <property type="evidence" value="ECO:0007669"/>
    <property type="project" value="UniProtKB-UniRule"/>
</dbReference>
<dbReference type="InterPro" id="IPR002912">
    <property type="entry name" value="ACT_dom"/>
</dbReference>
<dbReference type="UniPathway" id="UPA00049">
    <property type="reaction ID" value="UER00059"/>
</dbReference>
<dbReference type="InterPro" id="IPR027271">
    <property type="entry name" value="Acetolactate_synth/TF_NikR_C"/>
</dbReference>
<organism evidence="11 12">
    <name type="scientific">Candidatus Nanopelagicus abundans</name>
    <dbReference type="NCBI Taxonomy" id="1884916"/>
    <lineage>
        <taxon>Bacteria</taxon>
        <taxon>Bacillati</taxon>
        <taxon>Actinomycetota</taxon>
        <taxon>Actinomycetes</taxon>
        <taxon>Candidatus Nanopelagicales</taxon>
        <taxon>Candidatus Nanopelagicaceae</taxon>
        <taxon>Candidatus Nanopelagicus</taxon>
    </lineage>
</organism>
<dbReference type="GO" id="GO:0009097">
    <property type="term" value="P:isoleucine biosynthetic process"/>
    <property type="evidence" value="ECO:0007669"/>
    <property type="project" value="UniProtKB-UniRule"/>
</dbReference>
<reference evidence="11 12" key="1">
    <citation type="submission" date="2016-07" db="EMBL/GenBank/DDBJ databases">
        <title>High microdiversification within the ubiquitous acI lineage of Actinobacteria.</title>
        <authorList>
            <person name="Neuenschwander S.M."/>
            <person name="Salcher M."/>
            <person name="Ghai R."/>
            <person name="Pernthaler J."/>
        </authorList>
    </citation>
    <scope>NUCLEOTIDE SEQUENCE [LARGE SCALE GENOMIC DNA]</scope>
    <source>
        <strain evidence="11">MMS-IIB-91</strain>
    </source>
</reference>
<comment type="function">
    <text evidence="8">Catalyzes the conversion of 2 pyruvate molecules into acetolactate in the first common step of the biosynthetic pathway of the branched-amino acids such as leucine, isoleucine, and valine.</text>
</comment>
<keyword evidence="8" id="KW-0808">Transferase</keyword>
<dbReference type="KEGG" id="nab:B1sIIB91_04210"/>
<comment type="pathway">
    <text evidence="2 8">Amino-acid biosynthesis; L-valine biosynthesis; L-valine from pyruvate: step 1/4.</text>
</comment>
<dbReference type="GO" id="GO:0003984">
    <property type="term" value="F:acetolactate synthase activity"/>
    <property type="evidence" value="ECO:0007669"/>
    <property type="project" value="UniProtKB-UniRule"/>
</dbReference>
<evidence type="ECO:0000259" key="10">
    <source>
        <dbReference type="PROSITE" id="PS51671"/>
    </source>
</evidence>
<dbReference type="PROSITE" id="PS51671">
    <property type="entry name" value="ACT"/>
    <property type="match status" value="1"/>
</dbReference>
<keyword evidence="12" id="KW-1185">Reference proteome</keyword>
<evidence type="ECO:0000256" key="5">
    <source>
        <dbReference type="ARBA" id="ARBA00022605"/>
    </source>
</evidence>
<dbReference type="FunFam" id="3.30.70.260:FF:000001">
    <property type="entry name" value="Acetolactate synthase, small subunit"/>
    <property type="match status" value="1"/>
</dbReference>
<feature type="compositionally biased region" description="Polar residues" evidence="9">
    <location>
        <begin position="162"/>
        <end position="183"/>
    </location>
</feature>
<feature type="region of interest" description="Disordered" evidence="9">
    <location>
        <begin position="160"/>
        <end position="183"/>
    </location>
</feature>
<dbReference type="PANTHER" id="PTHR30239:SF0">
    <property type="entry name" value="ACETOLACTATE SYNTHASE SMALL SUBUNIT 1, CHLOROPLASTIC"/>
    <property type="match status" value="1"/>
</dbReference>
<dbReference type="InterPro" id="IPR039557">
    <property type="entry name" value="AHAS_ACT"/>
</dbReference>
<evidence type="ECO:0000256" key="1">
    <source>
        <dbReference type="ARBA" id="ARBA00004974"/>
    </source>
</evidence>
<dbReference type="UniPathway" id="UPA00047">
    <property type="reaction ID" value="UER00055"/>
</dbReference>
<comment type="pathway">
    <text evidence="1 8">Amino-acid biosynthesis; L-isoleucine biosynthesis; L-isoleucine from 2-oxobutanoate: step 1/4.</text>
</comment>
<keyword evidence="5 8" id="KW-0028">Amino-acid biosynthesis</keyword>
<accession>A0A249L596</accession>
<name>A0A249L596_9ACTN</name>
<proteinExistence type="inferred from homology"/>
<feature type="domain" description="ACT" evidence="10">
    <location>
        <begin position="5"/>
        <end position="82"/>
    </location>
</feature>
<evidence type="ECO:0000313" key="11">
    <source>
        <dbReference type="EMBL" id="ASY24105.1"/>
    </source>
</evidence>
<dbReference type="OrthoDB" id="9787365at2"/>
<evidence type="ECO:0000256" key="8">
    <source>
        <dbReference type="RuleBase" id="RU368092"/>
    </source>
</evidence>
<dbReference type="SUPFAM" id="SSF55021">
    <property type="entry name" value="ACT-like"/>
    <property type="match status" value="2"/>
</dbReference>
<dbReference type="Pfam" id="PF22629">
    <property type="entry name" value="ACT_AHAS_ss"/>
    <property type="match status" value="1"/>
</dbReference>
<dbReference type="Gene3D" id="3.30.70.1150">
    <property type="entry name" value="ACT-like. Chain A, domain 2"/>
    <property type="match status" value="1"/>
</dbReference>
<evidence type="ECO:0000256" key="2">
    <source>
        <dbReference type="ARBA" id="ARBA00005025"/>
    </source>
</evidence>
<evidence type="ECO:0000313" key="12">
    <source>
        <dbReference type="Proteomes" id="UP000217210"/>
    </source>
</evidence>
<keyword evidence="6 8" id="KW-0100">Branched-chain amino acid biosynthesis</keyword>
<dbReference type="GO" id="GO:1990610">
    <property type="term" value="F:acetolactate synthase regulator activity"/>
    <property type="evidence" value="ECO:0007669"/>
    <property type="project" value="UniProtKB-UniRule"/>
</dbReference>
<evidence type="ECO:0000256" key="7">
    <source>
        <dbReference type="ARBA" id="ARBA00048670"/>
    </source>
</evidence>